<evidence type="ECO:0000256" key="1">
    <source>
        <dbReference type="SAM" id="Coils"/>
    </source>
</evidence>
<keyword evidence="1" id="KW-0175">Coiled coil</keyword>
<name>E1IB40_9CHLR</name>
<dbReference type="HOGENOM" id="CLU_2070741_0_0_0"/>
<accession>E1IB40</accession>
<gene>
    <name evidence="2" type="ORF">OSCT_0541</name>
</gene>
<evidence type="ECO:0000313" key="2">
    <source>
        <dbReference type="EMBL" id="EFO81525.1"/>
    </source>
</evidence>
<dbReference type="EMBL" id="ADVR01000010">
    <property type="protein sequence ID" value="EFO81525.1"/>
    <property type="molecule type" value="Genomic_DNA"/>
</dbReference>
<organism evidence="2 3">
    <name type="scientific">Oscillochloris trichoides DG-6</name>
    <dbReference type="NCBI Taxonomy" id="765420"/>
    <lineage>
        <taxon>Bacteria</taxon>
        <taxon>Bacillati</taxon>
        <taxon>Chloroflexota</taxon>
        <taxon>Chloroflexia</taxon>
        <taxon>Chloroflexales</taxon>
        <taxon>Chloroflexineae</taxon>
        <taxon>Oscillochloridaceae</taxon>
        <taxon>Oscillochloris</taxon>
    </lineage>
</organism>
<dbReference type="Proteomes" id="UP000054010">
    <property type="component" value="Unassembled WGS sequence"/>
</dbReference>
<dbReference type="AlphaFoldDB" id="E1IB40"/>
<feature type="coiled-coil region" evidence="1">
    <location>
        <begin position="7"/>
        <end position="48"/>
    </location>
</feature>
<sequence>MRLESQVAQLSAKLNELRINQRQQEAEVLRLREMLQQAEARQQQIKQILVVVEDLLQTNHQLLDPPPDLPPTATLFERMCARIGANHRLDPHHREALSLMAERLTHVRDALRASLGEA</sequence>
<proteinExistence type="predicted"/>
<evidence type="ECO:0000313" key="3">
    <source>
        <dbReference type="Proteomes" id="UP000054010"/>
    </source>
</evidence>
<comment type="caution">
    <text evidence="2">The sequence shown here is derived from an EMBL/GenBank/DDBJ whole genome shotgun (WGS) entry which is preliminary data.</text>
</comment>
<reference evidence="2 3" key="1">
    <citation type="journal article" date="2011" name="J. Bacteriol.">
        <title>Draft genome sequence of the anoxygenic filamentous phototrophic bacterium Oscillochloris trichoides subsp. DG-6.</title>
        <authorList>
            <person name="Kuznetsov B.B."/>
            <person name="Ivanovsky R.N."/>
            <person name="Keppen O.I."/>
            <person name="Sukhacheva M.V."/>
            <person name="Bumazhkin B.K."/>
            <person name="Patutina E.O."/>
            <person name="Beletsky A.V."/>
            <person name="Mardanov A.V."/>
            <person name="Baslerov R.V."/>
            <person name="Panteleeva A.N."/>
            <person name="Kolganova T.V."/>
            <person name="Ravin N.V."/>
            <person name="Skryabin K.G."/>
        </authorList>
    </citation>
    <scope>NUCLEOTIDE SEQUENCE [LARGE SCALE GENOMIC DNA]</scope>
    <source>
        <strain evidence="2 3">DG-6</strain>
    </source>
</reference>
<protein>
    <submittedName>
        <fullName evidence="2">Uncharacterized protein</fullName>
    </submittedName>
</protein>
<keyword evidence="3" id="KW-1185">Reference proteome</keyword>